<dbReference type="GeneID" id="10323031"/>
<evidence type="ECO:0000313" key="3">
    <source>
        <dbReference type="Proteomes" id="UP000000330"/>
    </source>
</evidence>
<organism evidence="2 3">
    <name type="scientific">Acinetobacter phage 133</name>
    <dbReference type="NCBI Taxonomy" id="2919552"/>
    <lineage>
        <taxon>Viruses</taxon>
        <taxon>Duplodnaviria</taxon>
        <taxon>Heunggongvirae</taxon>
        <taxon>Uroviricota</taxon>
        <taxon>Caudoviricetes</taxon>
        <taxon>Pantevenvirales</taxon>
        <taxon>Straboviridae</taxon>
        <taxon>Tevenvirinae</taxon>
        <taxon>Centumtrigintavirus</taxon>
        <taxon>Centumtrigintavirus cv133</taxon>
        <taxon>Acinetobacter virus 133</taxon>
    </lineage>
</organism>
<accession>D9I610</accession>
<evidence type="ECO:0000313" key="2">
    <source>
        <dbReference type="EMBL" id="ADJ19391.1"/>
    </source>
</evidence>
<keyword evidence="1" id="KW-0472">Membrane</keyword>
<protein>
    <submittedName>
        <fullName evidence="2">Uncharacterized protein</fullName>
    </submittedName>
</protein>
<reference evidence="2 3" key="1">
    <citation type="journal article" date="2010" name="Virol. J.">
        <title>Genomes of the T4-related bacteriophages as windows on microbial genome evolution.</title>
        <authorList>
            <person name="Petrov V.M."/>
            <person name="Ratnayaka S."/>
            <person name="Nolan J.M."/>
            <person name="Miller E.S."/>
            <person name="Karam J.D."/>
        </authorList>
    </citation>
    <scope>NUCLEOTIDE SEQUENCE [LARGE SCALE GENOMIC DNA]</scope>
    <source>
        <strain evidence="2">Acj133</strain>
    </source>
</reference>
<dbReference type="EMBL" id="HM114315">
    <property type="protein sequence ID" value="ADJ19391.1"/>
    <property type="molecule type" value="Genomic_DNA"/>
</dbReference>
<dbReference type="RefSeq" id="YP_004300625.1">
    <property type="nucleotide sequence ID" value="NC_015250.1"/>
</dbReference>
<dbReference type="KEGG" id="vg:10323031"/>
<proteinExistence type="predicted"/>
<gene>
    <name evidence="2" type="ORF">Acj133p044</name>
</gene>
<keyword evidence="1" id="KW-1133">Transmembrane helix</keyword>
<name>D9I610_9CAUD</name>
<dbReference type="Proteomes" id="UP000000330">
    <property type="component" value="Segment"/>
</dbReference>
<keyword evidence="3" id="KW-1185">Reference proteome</keyword>
<keyword evidence="1" id="KW-0812">Transmembrane</keyword>
<feature type="transmembrane region" description="Helical" evidence="1">
    <location>
        <begin position="20"/>
        <end position="47"/>
    </location>
</feature>
<sequence>MAYSWTRHVQVKYKSKVQIVCTAISVCLSMIIFDNQMLISAVLSIMVQQLMVNYYERV</sequence>
<evidence type="ECO:0000256" key="1">
    <source>
        <dbReference type="SAM" id="Phobius"/>
    </source>
</evidence>